<gene>
    <name evidence="1" type="ORF">J5N97_011329</name>
</gene>
<accession>A0A9D5HNE8</accession>
<organism evidence="1 2">
    <name type="scientific">Dioscorea zingiberensis</name>
    <dbReference type="NCBI Taxonomy" id="325984"/>
    <lineage>
        <taxon>Eukaryota</taxon>
        <taxon>Viridiplantae</taxon>
        <taxon>Streptophyta</taxon>
        <taxon>Embryophyta</taxon>
        <taxon>Tracheophyta</taxon>
        <taxon>Spermatophyta</taxon>
        <taxon>Magnoliopsida</taxon>
        <taxon>Liliopsida</taxon>
        <taxon>Dioscoreales</taxon>
        <taxon>Dioscoreaceae</taxon>
        <taxon>Dioscorea</taxon>
    </lineage>
</organism>
<sequence length="152" mass="16479">MSPIGTPSTNPGFVSIDVASHSLSNATIVVTPPSFPGLSDVVPLLTNSNPLLAASTVPNLPLASPPIFQDVIVASPPPTTNLHPMITRSPAAFLFLALLIRRRESVTPNASPRHCDTVTPSVSPCRLRFRVFLPRSGEKRYLLQWMFLLQFP</sequence>
<dbReference type="AlphaFoldDB" id="A0A9D5HNE8"/>
<reference evidence="1" key="2">
    <citation type="journal article" date="2022" name="Hortic Res">
        <title>The genome of Dioscorea zingiberensis sheds light on the biosynthesis, origin and evolution of the medicinally important diosgenin saponins.</title>
        <authorList>
            <person name="Li Y."/>
            <person name="Tan C."/>
            <person name="Li Z."/>
            <person name="Guo J."/>
            <person name="Li S."/>
            <person name="Chen X."/>
            <person name="Wang C."/>
            <person name="Dai X."/>
            <person name="Yang H."/>
            <person name="Song W."/>
            <person name="Hou L."/>
            <person name="Xu J."/>
            <person name="Tong Z."/>
            <person name="Xu A."/>
            <person name="Yuan X."/>
            <person name="Wang W."/>
            <person name="Yang Q."/>
            <person name="Chen L."/>
            <person name="Sun Z."/>
            <person name="Wang K."/>
            <person name="Pan B."/>
            <person name="Chen J."/>
            <person name="Bao Y."/>
            <person name="Liu F."/>
            <person name="Qi X."/>
            <person name="Gang D.R."/>
            <person name="Wen J."/>
            <person name="Li J."/>
        </authorList>
    </citation>
    <scope>NUCLEOTIDE SEQUENCE</scope>
    <source>
        <strain evidence="1">Dzin_1.0</strain>
    </source>
</reference>
<proteinExistence type="predicted"/>
<evidence type="ECO:0000313" key="2">
    <source>
        <dbReference type="Proteomes" id="UP001085076"/>
    </source>
</evidence>
<keyword evidence="2" id="KW-1185">Reference proteome</keyword>
<comment type="caution">
    <text evidence="1">The sequence shown here is derived from an EMBL/GenBank/DDBJ whole genome shotgun (WGS) entry which is preliminary data.</text>
</comment>
<dbReference type="EMBL" id="JAGGNH010000002">
    <property type="protein sequence ID" value="KAJ0983074.1"/>
    <property type="molecule type" value="Genomic_DNA"/>
</dbReference>
<dbReference type="Proteomes" id="UP001085076">
    <property type="component" value="Miscellaneous, Linkage group lg02"/>
</dbReference>
<name>A0A9D5HNE8_9LILI</name>
<protein>
    <submittedName>
        <fullName evidence="1">Uncharacterized protein</fullName>
    </submittedName>
</protein>
<reference evidence="1" key="1">
    <citation type="submission" date="2021-03" db="EMBL/GenBank/DDBJ databases">
        <authorList>
            <person name="Li Z."/>
            <person name="Yang C."/>
        </authorList>
    </citation>
    <scope>NUCLEOTIDE SEQUENCE</scope>
    <source>
        <strain evidence="1">Dzin_1.0</strain>
        <tissue evidence="1">Leaf</tissue>
    </source>
</reference>
<evidence type="ECO:0000313" key="1">
    <source>
        <dbReference type="EMBL" id="KAJ0983074.1"/>
    </source>
</evidence>